<dbReference type="KEGG" id="xya:ET471_09335"/>
<evidence type="ECO:0000256" key="2">
    <source>
        <dbReference type="ARBA" id="ARBA00001947"/>
    </source>
</evidence>
<dbReference type="NCBIfam" id="NF001299">
    <property type="entry name" value="PRK00241.1"/>
    <property type="match status" value="1"/>
</dbReference>
<dbReference type="InterPro" id="IPR049734">
    <property type="entry name" value="NudC-like_C"/>
</dbReference>
<evidence type="ECO:0000256" key="7">
    <source>
        <dbReference type="ARBA" id="ARBA00022842"/>
    </source>
</evidence>
<dbReference type="GO" id="GO:0110153">
    <property type="term" value="F:RNA NAD-cap (NMN-forming) hydrolase activity"/>
    <property type="evidence" value="ECO:0007669"/>
    <property type="project" value="RHEA"/>
</dbReference>
<keyword evidence="13" id="KW-1185">Reference proteome</keyword>
<feature type="region of interest" description="Disordered" evidence="10">
    <location>
        <begin position="76"/>
        <end position="114"/>
    </location>
</feature>
<dbReference type="PANTHER" id="PTHR42904">
    <property type="entry name" value="NUDIX HYDROLASE, NUDC SUBFAMILY"/>
    <property type="match status" value="1"/>
</dbReference>
<dbReference type="OrthoDB" id="9791656at2"/>
<feature type="domain" description="Nudix hydrolase" evidence="11">
    <location>
        <begin position="229"/>
        <end position="360"/>
    </location>
</feature>
<evidence type="ECO:0000256" key="8">
    <source>
        <dbReference type="ARBA" id="ARBA00023027"/>
    </source>
</evidence>
<comment type="cofactor">
    <cofactor evidence="2">
        <name>Zn(2+)</name>
        <dbReference type="ChEBI" id="CHEBI:29105"/>
    </cofactor>
</comment>
<dbReference type="CDD" id="cd03429">
    <property type="entry name" value="NUDIX_NADH_pyrophosphatase_Nudt13"/>
    <property type="match status" value="1"/>
</dbReference>
<sequence length="376" mass="39834">MPDVAALDLPLARALHDRAAEHRDDPGLLTHLHADPATRVLLLHGDRLAVVGGAGRAVRGAGAGLAVGGAGETHLAWAGPTTLPAPVDPGPTPPPRPDAADDPVDVERDTPPAQDPPLWLYLGELDGVTYVALALPPTDDALAAVDGTALRAVRGAVAGVVGDHGASGWETLRALEALDDLEQGLATQAVSLVNWHAVHAFCPRCGAPTHVRKAGWVRWCPVEDRELYPRTDPAVIMTVVDDEDRLLLGHAAHWPPHRFSTLAGFVEPGESLEQAVRREVSEEVRVAVGDGPADVAYRGSQAWPFPASLMLGFRAHVVGRGSDAAPDGVELTDARWFTRAGLRAAVEADEVRLPTRLSIARALIEEWYGGPLPGTW</sequence>
<dbReference type="PANTHER" id="PTHR42904:SF6">
    <property type="entry name" value="NAD-CAPPED RNA HYDROLASE NUDT12"/>
    <property type="match status" value="1"/>
</dbReference>
<dbReference type="Proteomes" id="UP000292118">
    <property type="component" value="Chromosome"/>
</dbReference>
<keyword evidence="7" id="KW-0460">Magnesium</keyword>
<reference evidence="12 13" key="1">
    <citation type="submission" date="2019-01" db="EMBL/GenBank/DDBJ databases">
        <title>Genome sequencing of strain FW10M-9.</title>
        <authorList>
            <person name="Heo J."/>
            <person name="Kim S.-J."/>
            <person name="Kim J.-S."/>
            <person name="Hong S.-B."/>
            <person name="Kwon S.-W."/>
        </authorList>
    </citation>
    <scope>NUCLEOTIDE SEQUENCE [LARGE SCALE GENOMIC DNA]</scope>
    <source>
        <strain evidence="12 13">FW10M-9</strain>
    </source>
</reference>
<dbReference type="InterPro" id="IPR050241">
    <property type="entry name" value="NAD-cap_RNA_hydrolase_NudC"/>
</dbReference>
<dbReference type="EMBL" id="CP035493">
    <property type="protein sequence ID" value="QAY71811.1"/>
    <property type="molecule type" value="Genomic_DNA"/>
</dbReference>
<proteinExistence type="inferred from homology"/>
<evidence type="ECO:0000256" key="10">
    <source>
        <dbReference type="SAM" id="MobiDB-lite"/>
    </source>
</evidence>
<dbReference type="InterPro" id="IPR015797">
    <property type="entry name" value="NUDIX_hydrolase-like_dom_sf"/>
</dbReference>
<dbReference type="GO" id="GO:0035529">
    <property type="term" value="F:NADH pyrophosphatase activity"/>
    <property type="evidence" value="ECO:0007669"/>
    <property type="project" value="TreeGrafter"/>
</dbReference>
<dbReference type="GO" id="GO:0005829">
    <property type="term" value="C:cytosol"/>
    <property type="evidence" value="ECO:0007669"/>
    <property type="project" value="TreeGrafter"/>
</dbReference>
<dbReference type="EC" id="3.6.1.22" evidence="4"/>
<dbReference type="InterPro" id="IPR015376">
    <property type="entry name" value="Znr_NADH_PPase"/>
</dbReference>
<keyword evidence="6 12" id="KW-0378">Hydrolase</keyword>
<comment type="cofactor">
    <cofactor evidence="1">
        <name>Mg(2+)</name>
        <dbReference type="ChEBI" id="CHEBI:18420"/>
    </cofactor>
</comment>
<keyword evidence="8" id="KW-0520">NAD</keyword>
<evidence type="ECO:0000256" key="6">
    <source>
        <dbReference type="ARBA" id="ARBA00022801"/>
    </source>
</evidence>
<feature type="compositionally biased region" description="Pro residues" evidence="10">
    <location>
        <begin position="86"/>
        <end position="97"/>
    </location>
</feature>
<dbReference type="InterPro" id="IPR020084">
    <property type="entry name" value="NUDIX_hydrolase_CS"/>
</dbReference>
<dbReference type="AlphaFoldDB" id="A0A4V0YGN3"/>
<dbReference type="Gene3D" id="3.90.79.20">
    <property type="match status" value="1"/>
</dbReference>
<keyword evidence="5" id="KW-0479">Metal-binding</keyword>
<dbReference type="Gene3D" id="3.90.79.10">
    <property type="entry name" value="Nucleoside Triphosphate Pyrophosphohydrolase"/>
    <property type="match status" value="1"/>
</dbReference>
<dbReference type="InterPro" id="IPR000086">
    <property type="entry name" value="NUDIX_hydrolase_dom"/>
</dbReference>
<organism evidence="12 13">
    <name type="scientific">Xylanimonas protaetiae</name>
    <dbReference type="NCBI Taxonomy" id="2509457"/>
    <lineage>
        <taxon>Bacteria</taxon>
        <taxon>Bacillati</taxon>
        <taxon>Actinomycetota</taxon>
        <taxon>Actinomycetes</taxon>
        <taxon>Micrococcales</taxon>
        <taxon>Promicromonosporaceae</taxon>
        <taxon>Xylanimonas</taxon>
    </lineage>
</organism>
<accession>A0A4V0YGN3</accession>
<evidence type="ECO:0000313" key="13">
    <source>
        <dbReference type="Proteomes" id="UP000292118"/>
    </source>
</evidence>
<evidence type="ECO:0000256" key="9">
    <source>
        <dbReference type="ARBA" id="ARBA00023679"/>
    </source>
</evidence>
<dbReference type="GO" id="GO:0019677">
    <property type="term" value="P:NAD+ catabolic process"/>
    <property type="evidence" value="ECO:0007669"/>
    <property type="project" value="TreeGrafter"/>
</dbReference>
<gene>
    <name evidence="12" type="ORF">ET471_09335</name>
</gene>
<dbReference type="Pfam" id="PF09297">
    <property type="entry name" value="Zn_ribbon_NUD"/>
    <property type="match status" value="1"/>
</dbReference>
<dbReference type="PROSITE" id="PS00893">
    <property type="entry name" value="NUDIX_BOX"/>
    <property type="match status" value="1"/>
</dbReference>
<evidence type="ECO:0000256" key="4">
    <source>
        <dbReference type="ARBA" id="ARBA00012381"/>
    </source>
</evidence>
<dbReference type="Pfam" id="PF00293">
    <property type="entry name" value="NUDIX"/>
    <property type="match status" value="1"/>
</dbReference>
<evidence type="ECO:0000259" key="11">
    <source>
        <dbReference type="PROSITE" id="PS51462"/>
    </source>
</evidence>
<comment type="similarity">
    <text evidence="3">Belongs to the Nudix hydrolase family. NudC subfamily.</text>
</comment>
<dbReference type="GO" id="GO:0046872">
    <property type="term" value="F:metal ion binding"/>
    <property type="evidence" value="ECO:0007669"/>
    <property type="project" value="UniProtKB-KW"/>
</dbReference>
<protein>
    <recommendedName>
        <fullName evidence="4">NAD(+) diphosphatase</fullName>
        <ecNumber evidence="4">3.6.1.22</ecNumber>
    </recommendedName>
</protein>
<evidence type="ECO:0000256" key="1">
    <source>
        <dbReference type="ARBA" id="ARBA00001946"/>
    </source>
</evidence>
<evidence type="ECO:0000313" key="12">
    <source>
        <dbReference type="EMBL" id="QAY71811.1"/>
    </source>
</evidence>
<dbReference type="PROSITE" id="PS51462">
    <property type="entry name" value="NUDIX"/>
    <property type="match status" value="1"/>
</dbReference>
<dbReference type="GO" id="GO:0006742">
    <property type="term" value="P:NADP+ catabolic process"/>
    <property type="evidence" value="ECO:0007669"/>
    <property type="project" value="TreeGrafter"/>
</dbReference>
<comment type="catalytic activity">
    <reaction evidence="9">
        <text>a 5'-end NAD(+)-phospho-ribonucleoside in mRNA + H2O = a 5'-end phospho-adenosine-phospho-ribonucleoside in mRNA + beta-nicotinamide D-ribonucleotide + 2 H(+)</text>
        <dbReference type="Rhea" id="RHEA:60876"/>
        <dbReference type="Rhea" id="RHEA-COMP:15698"/>
        <dbReference type="Rhea" id="RHEA-COMP:15719"/>
        <dbReference type="ChEBI" id="CHEBI:14649"/>
        <dbReference type="ChEBI" id="CHEBI:15377"/>
        <dbReference type="ChEBI" id="CHEBI:15378"/>
        <dbReference type="ChEBI" id="CHEBI:144029"/>
        <dbReference type="ChEBI" id="CHEBI:144051"/>
    </reaction>
    <physiologicalReaction direction="left-to-right" evidence="9">
        <dbReference type="Rhea" id="RHEA:60877"/>
    </physiologicalReaction>
</comment>
<name>A0A4V0YGN3_9MICO</name>
<evidence type="ECO:0000256" key="5">
    <source>
        <dbReference type="ARBA" id="ARBA00022723"/>
    </source>
</evidence>
<evidence type="ECO:0000256" key="3">
    <source>
        <dbReference type="ARBA" id="ARBA00009595"/>
    </source>
</evidence>
<dbReference type="SUPFAM" id="SSF55811">
    <property type="entry name" value="Nudix"/>
    <property type="match status" value="1"/>
</dbReference>